<dbReference type="GO" id="GO:0046933">
    <property type="term" value="F:proton-transporting ATP synthase activity, rotational mechanism"/>
    <property type="evidence" value="ECO:0007669"/>
    <property type="project" value="UniProtKB-UniRule"/>
</dbReference>
<organism evidence="16 17">
    <name type="scientific">Candidatus Wallbacteria bacterium GWC2_49_35</name>
    <dbReference type="NCBI Taxonomy" id="1817813"/>
    <lineage>
        <taxon>Bacteria</taxon>
        <taxon>Candidatus Walliibacteriota</taxon>
    </lineage>
</organism>
<evidence type="ECO:0000256" key="6">
    <source>
        <dbReference type="ARBA" id="ARBA00022781"/>
    </source>
</evidence>
<evidence type="ECO:0000256" key="4">
    <source>
        <dbReference type="ARBA" id="ARBA00022547"/>
    </source>
</evidence>
<evidence type="ECO:0000313" key="17">
    <source>
        <dbReference type="Proteomes" id="UP000178735"/>
    </source>
</evidence>
<comment type="subunit">
    <text evidence="13">F-type ATPases have 2 components, F(1) - the catalytic core - and F(0) - the membrane proton channel. F(1) has five subunits: alpha(3), beta(3), gamma(1), delta(1), epsilon(1). F(0) has three main subunits: a(1), b(2) and c(10-14). The alpha and beta chains form an alternating ring which encloses part of the gamma chain. F(1) is attached to F(0) by a central stalk formed by the gamma and epsilon chains, while a peripheral stalk is formed by the delta and b chains.</text>
</comment>
<dbReference type="GO" id="GO:0046961">
    <property type="term" value="F:proton-transporting ATPase activity, rotational mechanism"/>
    <property type="evidence" value="ECO:0007669"/>
    <property type="project" value="TreeGrafter"/>
</dbReference>
<evidence type="ECO:0000256" key="1">
    <source>
        <dbReference type="ARBA" id="ARBA00005513"/>
    </source>
</evidence>
<evidence type="ECO:0000256" key="10">
    <source>
        <dbReference type="ARBA" id="ARBA00023310"/>
    </source>
</evidence>
<dbReference type="Proteomes" id="UP000178735">
    <property type="component" value="Unassembled WGS sequence"/>
</dbReference>
<evidence type="ECO:0000256" key="2">
    <source>
        <dbReference type="ARBA" id="ARBA00022448"/>
    </source>
</evidence>
<keyword evidence="10 13" id="KW-0066">ATP synthesis</keyword>
<keyword evidence="8 13" id="KW-0406">Ion transport</keyword>
<keyword evidence="3 13" id="KW-1003">Cell membrane</keyword>
<evidence type="ECO:0000256" key="7">
    <source>
        <dbReference type="ARBA" id="ARBA00022989"/>
    </source>
</evidence>
<dbReference type="Pfam" id="PF00430">
    <property type="entry name" value="ATP-synt_B"/>
    <property type="match status" value="1"/>
</dbReference>
<keyword evidence="15" id="KW-0175">Coiled coil</keyword>
<dbReference type="CDD" id="cd06503">
    <property type="entry name" value="ATP-synt_Fo_b"/>
    <property type="match status" value="1"/>
</dbReference>
<dbReference type="GO" id="GO:0045259">
    <property type="term" value="C:proton-transporting ATP synthase complex"/>
    <property type="evidence" value="ECO:0007669"/>
    <property type="project" value="UniProtKB-KW"/>
</dbReference>
<evidence type="ECO:0000256" key="13">
    <source>
        <dbReference type="HAMAP-Rule" id="MF_01398"/>
    </source>
</evidence>
<evidence type="ECO:0000256" key="5">
    <source>
        <dbReference type="ARBA" id="ARBA00022692"/>
    </source>
</evidence>
<evidence type="ECO:0000256" key="3">
    <source>
        <dbReference type="ARBA" id="ARBA00022475"/>
    </source>
</evidence>
<evidence type="ECO:0000313" key="16">
    <source>
        <dbReference type="EMBL" id="OGM06023.1"/>
    </source>
</evidence>
<evidence type="ECO:0000256" key="11">
    <source>
        <dbReference type="ARBA" id="ARBA00025198"/>
    </source>
</evidence>
<dbReference type="HAMAP" id="MF_01398">
    <property type="entry name" value="ATP_synth_b_bprime"/>
    <property type="match status" value="1"/>
</dbReference>
<gene>
    <name evidence="13" type="primary">atpF</name>
    <name evidence="16" type="ORF">A2008_12570</name>
</gene>
<dbReference type="GO" id="GO:0005886">
    <property type="term" value="C:plasma membrane"/>
    <property type="evidence" value="ECO:0007669"/>
    <property type="project" value="UniProtKB-SubCell"/>
</dbReference>
<evidence type="ECO:0000256" key="14">
    <source>
        <dbReference type="RuleBase" id="RU003848"/>
    </source>
</evidence>
<dbReference type="PANTHER" id="PTHR33445:SF1">
    <property type="entry name" value="ATP SYNTHASE SUBUNIT B"/>
    <property type="match status" value="1"/>
</dbReference>
<feature type="transmembrane region" description="Helical" evidence="13">
    <location>
        <begin position="6"/>
        <end position="27"/>
    </location>
</feature>
<keyword evidence="7 13" id="KW-1133">Transmembrane helix</keyword>
<accession>A0A1F7WTA7</accession>
<evidence type="ECO:0000256" key="8">
    <source>
        <dbReference type="ARBA" id="ARBA00023065"/>
    </source>
</evidence>
<protein>
    <recommendedName>
        <fullName evidence="13">ATP synthase subunit b</fullName>
    </recommendedName>
    <alternativeName>
        <fullName evidence="13">ATP synthase F(0) sector subunit b</fullName>
    </alternativeName>
    <alternativeName>
        <fullName evidence="13">ATPase subunit I</fullName>
    </alternativeName>
    <alternativeName>
        <fullName evidence="13">F-type ATPase subunit b</fullName>
        <shortName evidence="13">F-ATPase subunit b</shortName>
    </alternativeName>
</protein>
<comment type="subcellular location">
    <subcellularLocation>
        <location evidence="13">Cell membrane</location>
        <topology evidence="13">Single-pass membrane protein</topology>
    </subcellularLocation>
    <subcellularLocation>
        <location evidence="12">Endomembrane system</location>
        <topology evidence="12">Single-pass membrane protein</topology>
    </subcellularLocation>
</comment>
<sequence length="165" mass="19691">MLDININLLWQFINFFIVLYVLNRFLFTPVGQVLKKRQLDIELLYKKIEEDREAAENLKKAHDEQMKKIQLEIDEIKRSEIKAAQRQREEILEEARREAQLIIDKGLAKVEIETKKELDKLQDYLSDLSVQIASKILKQEIDVNRHKTMIGDFIQKVGEIEWQKR</sequence>
<reference evidence="16 17" key="1">
    <citation type="journal article" date="2016" name="Nat. Commun.">
        <title>Thousands of microbial genomes shed light on interconnected biogeochemical processes in an aquifer system.</title>
        <authorList>
            <person name="Anantharaman K."/>
            <person name="Brown C.T."/>
            <person name="Hug L.A."/>
            <person name="Sharon I."/>
            <person name="Castelle C.J."/>
            <person name="Probst A.J."/>
            <person name="Thomas B.C."/>
            <person name="Singh A."/>
            <person name="Wilkins M.J."/>
            <person name="Karaoz U."/>
            <person name="Brodie E.L."/>
            <person name="Williams K.H."/>
            <person name="Hubbard S.S."/>
            <person name="Banfield J.F."/>
        </authorList>
    </citation>
    <scope>NUCLEOTIDE SEQUENCE [LARGE SCALE GENOMIC DNA]</scope>
</reference>
<dbReference type="PANTHER" id="PTHR33445">
    <property type="entry name" value="ATP SYNTHASE SUBUNIT B', CHLOROPLASTIC"/>
    <property type="match status" value="1"/>
</dbReference>
<dbReference type="InterPro" id="IPR005864">
    <property type="entry name" value="ATP_synth_F0_bsu_bac"/>
</dbReference>
<dbReference type="InterPro" id="IPR050059">
    <property type="entry name" value="ATP_synthase_B_chain"/>
</dbReference>
<evidence type="ECO:0000256" key="15">
    <source>
        <dbReference type="SAM" id="Coils"/>
    </source>
</evidence>
<name>A0A1F7WTA7_9BACT</name>
<proteinExistence type="inferred from homology"/>
<dbReference type="AlphaFoldDB" id="A0A1F7WTA7"/>
<evidence type="ECO:0000256" key="12">
    <source>
        <dbReference type="ARBA" id="ARBA00037847"/>
    </source>
</evidence>
<dbReference type="EMBL" id="MGFH01000084">
    <property type="protein sequence ID" value="OGM06023.1"/>
    <property type="molecule type" value="Genomic_DNA"/>
</dbReference>
<dbReference type="InterPro" id="IPR002146">
    <property type="entry name" value="ATP_synth_b/b'su_bac/chlpt"/>
</dbReference>
<evidence type="ECO:0000256" key="9">
    <source>
        <dbReference type="ARBA" id="ARBA00023136"/>
    </source>
</evidence>
<comment type="caution">
    <text evidence="16">The sequence shown here is derived from an EMBL/GenBank/DDBJ whole genome shotgun (WGS) entry which is preliminary data.</text>
</comment>
<comment type="similarity">
    <text evidence="1 13 14">Belongs to the ATPase B chain family.</text>
</comment>
<comment type="function">
    <text evidence="13">Component of the F(0) channel, it forms part of the peripheral stalk, linking F(1) to F(0).</text>
</comment>
<comment type="function">
    <text evidence="11 13">F(1)F(0) ATP synthase produces ATP from ADP in the presence of a proton or sodium gradient. F-type ATPases consist of two structural domains, F(1) containing the extramembraneous catalytic core and F(0) containing the membrane proton channel, linked together by a central stalk and a peripheral stalk. During catalysis, ATP synthesis in the catalytic domain of F(1) is coupled via a rotary mechanism of the central stalk subunits to proton translocation.</text>
</comment>
<keyword evidence="6 13" id="KW-0375">Hydrogen ion transport</keyword>
<dbReference type="NCBIfam" id="TIGR01144">
    <property type="entry name" value="ATP_synt_b"/>
    <property type="match status" value="1"/>
</dbReference>
<feature type="coiled-coil region" evidence="15">
    <location>
        <begin position="41"/>
        <end position="101"/>
    </location>
</feature>
<keyword evidence="4 13" id="KW-0138">CF(0)</keyword>
<dbReference type="STRING" id="1817813.A2008_12570"/>
<keyword evidence="9 13" id="KW-0472">Membrane</keyword>
<keyword evidence="5 13" id="KW-0812">Transmembrane</keyword>
<keyword evidence="2 13" id="KW-0813">Transport</keyword>
<dbReference type="GO" id="GO:0012505">
    <property type="term" value="C:endomembrane system"/>
    <property type="evidence" value="ECO:0007669"/>
    <property type="project" value="UniProtKB-SubCell"/>
</dbReference>